<comment type="caution">
    <text evidence="3">The sequence shown here is derived from an EMBL/GenBank/DDBJ whole genome shotgun (WGS) entry which is preliminary data.</text>
</comment>
<feature type="domain" description="Beta-lactamase-related" evidence="2">
    <location>
        <begin position="62"/>
        <end position="386"/>
    </location>
</feature>
<protein>
    <submittedName>
        <fullName evidence="3">Serine hydrolase domain-containing protein</fullName>
    </submittedName>
</protein>
<dbReference type="InterPro" id="IPR001466">
    <property type="entry name" value="Beta-lactam-related"/>
</dbReference>
<dbReference type="EMBL" id="BAABBM010000001">
    <property type="protein sequence ID" value="GAA3907322.1"/>
    <property type="molecule type" value="Genomic_DNA"/>
</dbReference>
<dbReference type="Pfam" id="PF00144">
    <property type="entry name" value="Beta-lactamase"/>
    <property type="match status" value="1"/>
</dbReference>
<dbReference type="GO" id="GO:0016787">
    <property type="term" value="F:hydrolase activity"/>
    <property type="evidence" value="ECO:0007669"/>
    <property type="project" value="UniProtKB-KW"/>
</dbReference>
<dbReference type="PANTHER" id="PTHR46825:SF15">
    <property type="entry name" value="BETA-LACTAMASE-RELATED DOMAIN-CONTAINING PROTEIN"/>
    <property type="match status" value="1"/>
</dbReference>
<dbReference type="Gene3D" id="3.40.710.10">
    <property type="entry name" value="DD-peptidase/beta-lactamase superfamily"/>
    <property type="match status" value="1"/>
</dbReference>
<evidence type="ECO:0000259" key="2">
    <source>
        <dbReference type="Pfam" id="PF00144"/>
    </source>
</evidence>
<dbReference type="InterPro" id="IPR012338">
    <property type="entry name" value="Beta-lactam/transpept-like"/>
</dbReference>
<dbReference type="PANTHER" id="PTHR46825">
    <property type="entry name" value="D-ALANYL-D-ALANINE-CARBOXYPEPTIDASE/ENDOPEPTIDASE AMPH"/>
    <property type="match status" value="1"/>
</dbReference>
<accession>A0ABP7LTY3</accession>
<dbReference type="Proteomes" id="UP001500827">
    <property type="component" value="Unassembled WGS sequence"/>
</dbReference>
<keyword evidence="4" id="KW-1185">Reference proteome</keyword>
<evidence type="ECO:0000313" key="4">
    <source>
        <dbReference type="Proteomes" id="UP001500827"/>
    </source>
</evidence>
<proteinExistence type="predicted"/>
<evidence type="ECO:0000256" key="1">
    <source>
        <dbReference type="SAM" id="MobiDB-lite"/>
    </source>
</evidence>
<gene>
    <name evidence="3" type="ORF">GCM10022276_27220</name>
</gene>
<organism evidence="3 4">
    <name type="scientific">Sphingomonas limnosediminicola</name>
    <dbReference type="NCBI Taxonomy" id="940133"/>
    <lineage>
        <taxon>Bacteria</taxon>
        <taxon>Pseudomonadati</taxon>
        <taxon>Pseudomonadota</taxon>
        <taxon>Alphaproteobacteria</taxon>
        <taxon>Sphingomonadales</taxon>
        <taxon>Sphingomonadaceae</taxon>
        <taxon>Sphingomonas</taxon>
    </lineage>
</organism>
<dbReference type="SUPFAM" id="SSF56601">
    <property type="entry name" value="beta-lactamase/transpeptidase-like"/>
    <property type="match status" value="1"/>
</dbReference>
<keyword evidence="3" id="KW-0378">Hydrolase</keyword>
<dbReference type="InterPro" id="IPR050491">
    <property type="entry name" value="AmpC-like"/>
</dbReference>
<reference evidence="4" key="1">
    <citation type="journal article" date="2019" name="Int. J. Syst. Evol. Microbiol.">
        <title>The Global Catalogue of Microorganisms (GCM) 10K type strain sequencing project: providing services to taxonomists for standard genome sequencing and annotation.</title>
        <authorList>
            <consortium name="The Broad Institute Genomics Platform"/>
            <consortium name="The Broad Institute Genome Sequencing Center for Infectious Disease"/>
            <person name="Wu L."/>
            <person name="Ma J."/>
        </authorList>
    </citation>
    <scope>NUCLEOTIDE SEQUENCE [LARGE SCALE GENOMIC DNA]</scope>
    <source>
        <strain evidence="4">JCM 17543</strain>
    </source>
</reference>
<feature type="region of interest" description="Disordered" evidence="1">
    <location>
        <begin position="413"/>
        <end position="445"/>
    </location>
</feature>
<name>A0ABP7LTY3_9SPHN</name>
<evidence type="ECO:0000313" key="3">
    <source>
        <dbReference type="EMBL" id="GAA3907322.1"/>
    </source>
</evidence>
<sequence>MRDVNKIALAVLALLGGASLLAMRPTAATKAAHEQAAVAQAHLKLASLSTDSRRDIDYKLLDGRLRQLMAKPAMVGLAVGVVENGRITFLQGYGETEAGSGDPVTPDTVFRWASTSKGVAATMVAKLAEQGKINLEAPVAQYAPDLKLPAGNENRATVGDLLSHRLGLYRNAFDNKLEEGQDPSFLRASLSSLSATCLPGTCWSYQNIAYDASSEMVSRTTGMPYEAAVRRYLFNPIGMSSGSVSMEGLQSNKSWAKPHSAGRRPEPIVDTYYKVPGAAGINSNIKDMALWMEAQMGEMPDVLDGKLLDTIHAPYVVTPTERGRLRKFLERLGTAWYGYGWRSYDYSGHRIIGHRGGIKGYRSFILFDPVKKSGVVALWNSDTWQPGGLEFEVMDQLYHLPFRDWLELNSRPGANTQEIASSDPEIDSGSGDSVDTPRGRGRGRR</sequence>